<feature type="domain" description="PKD" evidence="1">
    <location>
        <begin position="65"/>
        <end position="116"/>
    </location>
</feature>
<sequence length="171" mass="18817">MDYEVGLIREITLADLVSFTPTPPTLTNEPAGYGITKRPTNFIATSTTQLIPGRLLDLDVTVRFTPTAYRYDYGDGTTQTTKTGGKPWADLHLTTWARTDTSHVYTERGTYPITVTTLYTADVNFGNGWRPVTGNVEATTGNYTIRVLEAHTALVNKNCIEDPHGTGCPTR</sequence>
<dbReference type="SUPFAM" id="SSF49299">
    <property type="entry name" value="PKD domain"/>
    <property type="match status" value="1"/>
</dbReference>
<organism evidence="2 3">
    <name type="scientific">Microbacterium rhizomatis</name>
    <dbReference type="NCBI Taxonomy" id="1631477"/>
    <lineage>
        <taxon>Bacteria</taxon>
        <taxon>Bacillati</taxon>
        <taxon>Actinomycetota</taxon>
        <taxon>Actinomycetes</taxon>
        <taxon>Micrococcales</taxon>
        <taxon>Microbacteriaceae</taxon>
        <taxon>Microbacterium</taxon>
    </lineage>
</organism>
<protein>
    <recommendedName>
        <fullName evidence="1">PKD domain-containing protein</fullName>
    </recommendedName>
</protein>
<dbReference type="GO" id="GO:0005975">
    <property type="term" value="P:carbohydrate metabolic process"/>
    <property type="evidence" value="ECO:0007669"/>
    <property type="project" value="UniProtKB-ARBA"/>
</dbReference>
<keyword evidence="3" id="KW-1185">Reference proteome</keyword>
<dbReference type="Pfam" id="PF00801">
    <property type="entry name" value="PKD"/>
    <property type="match status" value="1"/>
</dbReference>
<dbReference type="InterPro" id="IPR013783">
    <property type="entry name" value="Ig-like_fold"/>
</dbReference>
<dbReference type="InterPro" id="IPR035986">
    <property type="entry name" value="PKD_dom_sf"/>
</dbReference>
<dbReference type="EMBL" id="VYSA01000001">
    <property type="protein sequence ID" value="KAA9110892.1"/>
    <property type="molecule type" value="Genomic_DNA"/>
</dbReference>
<dbReference type="OrthoDB" id="5192284at2"/>
<gene>
    <name evidence="2" type="ORF">F6B43_04470</name>
</gene>
<evidence type="ECO:0000313" key="3">
    <source>
        <dbReference type="Proteomes" id="UP000325827"/>
    </source>
</evidence>
<evidence type="ECO:0000313" key="2">
    <source>
        <dbReference type="EMBL" id="KAA9110892.1"/>
    </source>
</evidence>
<dbReference type="InterPro" id="IPR000601">
    <property type="entry name" value="PKD_dom"/>
</dbReference>
<dbReference type="Gene3D" id="2.60.40.10">
    <property type="entry name" value="Immunoglobulins"/>
    <property type="match status" value="1"/>
</dbReference>
<proteinExistence type="predicted"/>
<dbReference type="RefSeq" id="WP_150447664.1">
    <property type="nucleotide sequence ID" value="NZ_VYSA01000001.1"/>
</dbReference>
<dbReference type="Proteomes" id="UP000325827">
    <property type="component" value="Unassembled WGS sequence"/>
</dbReference>
<accession>A0A5J5J4F3</accession>
<dbReference type="PROSITE" id="PS50093">
    <property type="entry name" value="PKD"/>
    <property type="match status" value="1"/>
</dbReference>
<reference evidence="3" key="1">
    <citation type="submission" date="2019-09" db="EMBL/GenBank/DDBJ databases">
        <title>Mumia zhuanghuii sp. nov. isolated from the intestinal contents of plateau pika (Ochotona curzoniae) in the Qinghai-Tibet plateau of China.</title>
        <authorList>
            <person name="Tian Z."/>
        </authorList>
    </citation>
    <scope>NUCLEOTIDE SEQUENCE [LARGE SCALE GENOMIC DNA]</scope>
    <source>
        <strain evidence="3">JCM 30598</strain>
    </source>
</reference>
<name>A0A5J5J4F3_9MICO</name>
<evidence type="ECO:0000259" key="1">
    <source>
        <dbReference type="PROSITE" id="PS50093"/>
    </source>
</evidence>
<dbReference type="AlphaFoldDB" id="A0A5J5J4F3"/>
<comment type="caution">
    <text evidence="2">The sequence shown here is derived from an EMBL/GenBank/DDBJ whole genome shotgun (WGS) entry which is preliminary data.</text>
</comment>